<dbReference type="GO" id="GO:0005654">
    <property type="term" value="C:nucleoplasm"/>
    <property type="evidence" value="ECO:0007669"/>
    <property type="project" value="UniProtKB-SubCell"/>
</dbReference>
<dbReference type="AlphaFoldDB" id="A0AAV2KDQ1"/>
<dbReference type="SMART" id="SM00980">
    <property type="entry name" value="THAP"/>
    <property type="match status" value="1"/>
</dbReference>
<keyword evidence="7 13" id="KW-0175">Coiled coil</keyword>
<accession>A0AAV2KDQ1</accession>
<keyword evidence="11 13" id="KW-0131">Cell cycle</keyword>
<evidence type="ECO:0000256" key="10">
    <source>
        <dbReference type="ARBA" id="ARBA00023242"/>
    </source>
</evidence>
<dbReference type="GO" id="GO:0001935">
    <property type="term" value="P:endothelial cell proliferation"/>
    <property type="evidence" value="ECO:0007669"/>
    <property type="project" value="UniProtKB-UniRule"/>
</dbReference>
<keyword evidence="5" id="KW-0862">Zinc</keyword>
<keyword evidence="17" id="KW-1185">Reference proteome</keyword>
<comment type="subcellular location">
    <subcellularLocation>
        <location evidence="1 13">Nucleus</location>
        <location evidence="1 13">Nucleoplasm</location>
    </subcellularLocation>
</comment>
<evidence type="ECO:0000256" key="3">
    <source>
        <dbReference type="ARBA" id="ARBA00022723"/>
    </source>
</evidence>
<organism evidence="16 17">
    <name type="scientific">Knipowitschia caucasica</name>
    <name type="common">Caucasian dwarf goby</name>
    <name type="synonym">Pomatoschistus caucasicus</name>
    <dbReference type="NCBI Taxonomy" id="637954"/>
    <lineage>
        <taxon>Eukaryota</taxon>
        <taxon>Metazoa</taxon>
        <taxon>Chordata</taxon>
        <taxon>Craniata</taxon>
        <taxon>Vertebrata</taxon>
        <taxon>Euteleostomi</taxon>
        <taxon>Actinopterygii</taxon>
        <taxon>Neopterygii</taxon>
        <taxon>Teleostei</taxon>
        <taxon>Neoteleostei</taxon>
        <taxon>Acanthomorphata</taxon>
        <taxon>Gobiaria</taxon>
        <taxon>Gobiiformes</taxon>
        <taxon>Gobioidei</taxon>
        <taxon>Gobiidae</taxon>
        <taxon>Gobiinae</taxon>
        <taxon>Knipowitschia</taxon>
    </lineage>
</organism>
<evidence type="ECO:0000256" key="13">
    <source>
        <dbReference type="RuleBase" id="RU369073"/>
    </source>
</evidence>
<evidence type="ECO:0000256" key="11">
    <source>
        <dbReference type="ARBA" id="ARBA00023306"/>
    </source>
</evidence>
<evidence type="ECO:0000313" key="17">
    <source>
        <dbReference type="Proteomes" id="UP001497482"/>
    </source>
</evidence>
<comment type="function">
    <text evidence="13">DNA-binding transcription regulator that regulates endothelial cell proliferation and G1/S cell-cycle progression. Specifically binds the 5'-[AT]NTNN[GT]GGCA[AGT]-3' core DNA sequence and acts by modulating expression of pRB-E2F cell-cycle target genes.</text>
</comment>
<comment type="similarity">
    <text evidence="2 13">Belongs to the THAP1 family.</text>
</comment>
<reference evidence="16 17" key="1">
    <citation type="submission" date="2024-04" db="EMBL/GenBank/DDBJ databases">
        <authorList>
            <person name="Waldvogel A.-M."/>
            <person name="Schoenle A."/>
        </authorList>
    </citation>
    <scope>NUCLEOTIDE SEQUENCE [LARGE SCALE GENOMIC DNA]</scope>
</reference>
<keyword evidence="9 13" id="KW-0804">Transcription</keyword>
<evidence type="ECO:0000256" key="12">
    <source>
        <dbReference type="PROSITE-ProRule" id="PRU00309"/>
    </source>
</evidence>
<dbReference type="GO" id="GO:0003700">
    <property type="term" value="F:DNA-binding transcription factor activity"/>
    <property type="evidence" value="ECO:0007669"/>
    <property type="project" value="UniProtKB-UniRule"/>
</dbReference>
<evidence type="ECO:0000256" key="9">
    <source>
        <dbReference type="ARBA" id="ARBA00023163"/>
    </source>
</evidence>
<dbReference type="Proteomes" id="UP001497482">
    <property type="component" value="Chromosome 17"/>
</dbReference>
<dbReference type="PANTHER" id="PTHR46600">
    <property type="entry name" value="THAP DOMAIN-CONTAINING"/>
    <property type="match status" value="1"/>
</dbReference>
<evidence type="ECO:0000256" key="7">
    <source>
        <dbReference type="ARBA" id="ARBA00023054"/>
    </source>
</evidence>
<evidence type="ECO:0000313" key="16">
    <source>
        <dbReference type="EMBL" id="CAL1586035.1"/>
    </source>
</evidence>
<dbReference type="EMBL" id="OZ035839">
    <property type="protein sequence ID" value="CAL1586035.1"/>
    <property type="molecule type" value="Genomic_DNA"/>
</dbReference>
<evidence type="ECO:0000256" key="2">
    <source>
        <dbReference type="ARBA" id="ARBA00006177"/>
    </source>
</evidence>
<proteinExistence type="inferred from homology"/>
<keyword evidence="8 12" id="KW-0238">DNA-binding</keyword>
<keyword evidence="6 13" id="KW-0805">Transcription regulation</keyword>
<evidence type="ECO:0000313" key="15">
    <source>
        <dbReference type="EMBL" id="CAL1583034.1"/>
    </source>
</evidence>
<dbReference type="GO" id="GO:0043565">
    <property type="term" value="F:sequence-specific DNA binding"/>
    <property type="evidence" value="ECO:0007669"/>
    <property type="project" value="UniProtKB-UniRule"/>
</dbReference>
<dbReference type="Proteomes" id="UP001497482">
    <property type="component" value="Chromosome 15"/>
</dbReference>
<gene>
    <name evidence="15" type="ORF">KC01_LOCUS13549</name>
    <name evidence="16" type="ORF">KC01_LOCUS16180</name>
</gene>
<dbReference type="EMBL" id="OZ035837">
    <property type="protein sequence ID" value="CAL1583034.1"/>
    <property type="molecule type" value="Genomic_DNA"/>
</dbReference>
<dbReference type="PROSITE" id="PS50950">
    <property type="entry name" value="ZF_THAP"/>
    <property type="match status" value="1"/>
</dbReference>
<evidence type="ECO:0000256" key="1">
    <source>
        <dbReference type="ARBA" id="ARBA00004642"/>
    </source>
</evidence>
<dbReference type="InterPro" id="IPR006612">
    <property type="entry name" value="THAP_Znf"/>
</dbReference>
<protein>
    <recommendedName>
        <fullName evidence="13">THAP domain-containing protein 1</fullName>
    </recommendedName>
</protein>
<evidence type="ECO:0000256" key="5">
    <source>
        <dbReference type="ARBA" id="ARBA00022833"/>
    </source>
</evidence>
<keyword evidence="3" id="KW-0479">Metal-binding</keyword>
<dbReference type="SUPFAM" id="SSF57716">
    <property type="entry name" value="Glucocorticoid receptor-like (DNA-binding domain)"/>
    <property type="match status" value="1"/>
</dbReference>
<dbReference type="GO" id="GO:0008270">
    <property type="term" value="F:zinc ion binding"/>
    <property type="evidence" value="ECO:0007669"/>
    <property type="project" value="UniProtKB-KW"/>
</dbReference>
<sequence length="155" mass="17917">MVCSCWVPGCTNRANGTDKVGFYSIPSVRVHEGDFTKSLSEERRRLWLASVNRKDEPTKFSKICSSHFITGHPSSMYERSNPDWAPTLKLGEMLTPTKSQKKQAEIETKQKRFQRVMKRQETKEKHHAARWAFYFDKTHTAAVTLYNSIRSGTNM</sequence>
<dbReference type="PANTHER" id="PTHR46600:SF1">
    <property type="entry name" value="THAP DOMAIN-CONTAINING PROTEIN 1"/>
    <property type="match status" value="1"/>
</dbReference>
<evidence type="ECO:0000256" key="8">
    <source>
        <dbReference type="ARBA" id="ARBA00023125"/>
    </source>
</evidence>
<keyword evidence="4 12" id="KW-0863">Zinc-finger</keyword>
<name>A0AAV2KDQ1_KNICA</name>
<dbReference type="Pfam" id="PF05485">
    <property type="entry name" value="THAP"/>
    <property type="match status" value="1"/>
</dbReference>
<evidence type="ECO:0000256" key="4">
    <source>
        <dbReference type="ARBA" id="ARBA00022771"/>
    </source>
</evidence>
<evidence type="ECO:0000256" key="6">
    <source>
        <dbReference type="ARBA" id="ARBA00023015"/>
    </source>
</evidence>
<keyword evidence="10 13" id="KW-0539">Nucleus</keyword>
<dbReference type="InterPro" id="IPR026516">
    <property type="entry name" value="THAP1/10"/>
</dbReference>
<evidence type="ECO:0000259" key="14">
    <source>
        <dbReference type="PROSITE" id="PS50950"/>
    </source>
</evidence>
<feature type="domain" description="THAP-type" evidence="14">
    <location>
        <begin position="1"/>
        <end position="89"/>
    </location>
</feature>